<dbReference type="AlphaFoldDB" id="A0A2T3AZ94"/>
<gene>
    <name evidence="2" type="ORF">M430DRAFT_260273</name>
</gene>
<keyword evidence="3" id="KW-1185">Reference proteome</keyword>
<feature type="transmembrane region" description="Helical" evidence="1">
    <location>
        <begin position="17"/>
        <end position="41"/>
    </location>
</feature>
<dbReference type="EMBL" id="KZ679013">
    <property type="protein sequence ID" value="PSS15361.1"/>
    <property type="molecule type" value="Genomic_DNA"/>
</dbReference>
<organism evidence="2 3">
    <name type="scientific">Amorphotheca resinae ATCC 22711</name>
    <dbReference type="NCBI Taxonomy" id="857342"/>
    <lineage>
        <taxon>Eukaryota</taxon>
        <taxon>Fungi</taxon>
        <taxon>Dikarya</taxon>
        <taxon>Ascomycota</taxon>
        <taxon>Pezizomycotina</taxon>
        <taxon>Leotiomycetes</taxon>
        <taxon>Helotiales</taxon>
        <taxon>Amorphothecaceae</taxon>
        <taxon>Amorphotheca</taxon>
    </lineage>
</organism>
<keyword evidence="1" id="KW-1133">Transmembrane helix</keyword>
<dbReference type="Proteomes" id="UP000241818">
    <property type="component" value="Unassembled WGS sequence"/>
</dbReference>
<protein>
    <submittedName>
        <fullName evidence="2">Uncharacterized protein</fullName>
    </submittedName>
</protein>
<reference evidence="2 3" key="1">
    <citation type="journal article" date="2018" name="New Phytol.">
        <title>Comparative genomics and transcriptomics depict ericoid mycorrhizal fungi as versatile saprotrophs and plant mutualists.</title>
        <authorList>
            <person name="Martino E."/>
            <person name="Morin E."/>
            <person name="Grelet G.A."/>
            <person name="Kuo A."/>
            <person name="Kohler A."/>
            <person name="Daghino S."/>
            <person name="Barry K.W."/>
            <person name="Cichocki N."/>
            <person name="Clum A."/>
            <person name="Dockter R.B."/>
            <person name="Hainaut M."/>
            <person name="Kuo R.C."/>
            <person name="LaButti K."/>
            <person name="Lindahl B.D."/>
            <person name="Lindquist E.A."/>
            <person name="Lipzen A."/>
            <person name="Khouja H.R."/>
            <person name="Magnuson J."/>
            <person name="Murat C."/>
            <person name="Ohm R.A."/>
            <person name="Singer S.W."/>
            <person name="Spatafora J.W."/>
            <person name="Wang M."/>
            <person name="Veneault-Fourrey C."/>
            <person name="Henrissat B."/>
            <person name="Grigoriev I.V."/>
            <person name="Martin F.M."/>
            <person name="Perotto S."/>
        </authorList>
    </citation>
    <scope>NUCLEOTIDE SEQUENCE [LARGE SCALE GENOMIC DNA]</scope>
    <source>
        <strain evidence="2 3">ATCC 22711</strain>
    </source>
</reference>
<dbReference type="RefSeq" id="XP_024719960.1">
    <property type="nucleotide sequence ID" value="XM_024865332.1"/>
</dbReference>
<sequence length="58" mass="6892">MDRRSDMGSKGGGCSWFILYSLFSIFSFLFIYSSFILNFSLHLSKKGRERERDLFSYF</sequence>
<name>A0A2T3AZ94_AMORE</name>
<evidence type="ECO:0000313" key="2">
    <source>
        <dbReference type="EMBL" id="PSS15361.1"/>
    </source>
</evidence>
<dbReference type="GeneID" id="36573413"/>
<evidence type="ECO:0000313" key="3">
    <source>
        <dbReference type="Proteomes" id="UP000241818"/>
    </source>
</evidence>
<proteinExistence type="predicted"/>
<keyword evidence="1" id="KW-0812">Transmembrane</keyword>
<keyword evidence="1" id="KW-0472">Membrane</keyword>
<evidence type="ECO:0000256" key="1">
    <source>
        <dbReference type="SAM" id="Phobius"/>
    </source>
</evidence>
<dbReference type="InParanoid" id="A0A2T3AZ94"/>
<accession>A0A2T3AZ94</accession>